<dbReference type="VEuPathDB" id="FungiDB:HpaG800930"/>
<evidence type="ECO:0000313" key="3">
    <source>
        <dbReference type="Proteomes" id="UP000011713"/>
    </source>
</evidence>
<keyword evidence="1" id="KW-0732">Signal</keyword>
<dbReference type="Proteomes" id="UP000011713">
    <property type="component" value="Unassembled WGS sequence"/>
</dbReference>
<dbReference type="EMBL" id="JH598179">
    <property type="status" value="NOT_ANNOTATED_CDS"/>
    <property type="molecule type" value="Genomic_DNA"/>
</dbReference>
<evidence type="ECO:0008006" key="4">
    <source>
        <dbReference type="Google" id="ProtNLM"/>
    </source>
</evidence>
<reference evidence="3" key="1">
    <citation type="journal article" date="2010" name="Science">
        <title>Signatures of adaptation to obligate biotrophy in the Hyaloperonospora arabidopsidis genome.</title>
        <authorList>
            <person name="Baxter L."/>
            <person name="Tripathy S."/>
            <person name="Ishaque N."/>
            <person name="Boot N."/>
            <person name="Cabral A."/>
            <person name="Kemen E."/>
            <person name="Thines M."/>
            <person name="Ah-Fong A."/>
            <person name="Anderson R."/>
            <person name="Badejoko W."/>
            <person name="Bittner-Eddy P."/>
            <person name="Boore J.L."/>
            <person name="Chibucos M.C."/>
            <person name="Coates M."/>
            <person name="Dehal P."/>
            <person name="Delehaunty K."/>
            <person name="Dong S."/>
            <person name="Downton P."/>
            <person name="Dumas B."/>
            <person name="Fabro G."/>
            <person name="Fronick C."/>
            <person name="Fuerstenberg S.I."/>
            <person name="Fulton L."/>
            <person name="Gaulin E."/>
            <person name="Govers F."/>
            <person name="Hughes L."/>
            <person name="Humphray S."/>
            <person name="Jiang R.H."/>
            <person name="Judelson H."/>
            <person name="Kamoun S."/>
            <person name="Kyung K."/>
            <person name="Meijer H."/>
            <person name="Minx P."/>
            <person name="Morris P."/>
            <person name="Nelson J."/>
            <person name="Phuntumart V."/>
            <person name="Qutob D."/>
            <person name="Rehmany A."/>
            <person name="Rougon-Cardoso A."/>
            <person name="Ryden P."/>
            <person name="Torto-Alalibo T."/>
            <person name="Studholme D."/>
            <person name="Wang Y."/>
            <person name="Win J."/>
            <person name="Wood J."/>
            <person name="Clifton S.W."/>
            <person name="Rogers J."/>
            <person name="Van den Ackerveken G."/>
            <person name="Jones J.D."/>
            <person name="McDowell J.M."/>
            <person name="Beynon J."/>
            <person name="Tyler B.M."/>
        </authorList>
    </citation>
    <scope>NUCLEOTIDE SEQUENCE [LARGE SCALE GENOMIC DNA]</scope>
    <source>
        <strain evidence="3">Emoy2</strain>
    </source>
</reference>
<protein>
    <recommendedName>
        <fullName evidence="4">RxLR effector candidate protein</fullName>
    </recommendedName>
</protein>
<sequence>MGACFPMALLSHRMCLVVLMNETLNVNHQLGARRPAVVRRRIAAPVNKTTRLLPLHVTVVQDTLHVKALATAEVVRLQQRLHDLCDRTEQERQKRLSLEARVQLIRLYRSDDRSEFAFYKVENERKRQAFRDEVADLRR</sequence>
<dbReference type="InParanoid" id="M4B3T1"/>
<dbReference type="EnsemblProtists" id="HpaT800930">
    <property type="protein sequence ID" value="HpaP800930"/>
    <property type="gene ID" value="HpaG800930"/>
</dbReference>
<feature type="signal peptide" evidence="1">
    <location>
        <begin position="1"/>
        <end position="15"/>
    </location>
</feature>
<reference evidence="2" key="2">
    <citation type="submission" date="2015-06" db="UniProtKB">
        <authorList>
            <consortium name="EnsemblProtists"/>
        </authorList>
    </citation>
    <scope>IDENTIFICATION</scope>
    <source>
        <strain evidence="2">Emoy2</strain>
    </source>
</reference>
<dbReference type="HOGENOM" id="CLU_130153_0_0_1"/>
<keyword evidence="3" id="KW-1185">Reference proteome</keyword>
<accession>M4B3T1</accession>
<proteinExistence type="predicted"/>
<name>M4B3T1_HYAAE</name>
<organism evidence="2 3">
    <name type="scientific">Hyaloperonospora arabidopsidis (strain Emoy2)</name>
    <name type="common">Downy mildew agent</name>
    <name type="synonym">Peronospora arabidopsidis</name>
    <dbReference type="NCBI Taxonomy" id="559515"/>
    <lineage>
        <taxon>Eukaryota</taxon>
        <taxon>Sar</taxon>
        <taxon>Stramenopiles</taxon>
        <taxon>Oomycota</taxon>
        <taxon>Peronosporomycetes</taxon>
        <taxon>Peronosporales</taxon>
        <taxon>Peronosporaceae</taxon>
        <taxon>Hyaloperonospora</taxon>
    </lineage>
</organism>
<evidence type="ECO:0000313" key="2">
    <source>
        <dbReference type="EnsemblProtists" id="HpaP800930"/>
    </source>
</evidence>
<evidence type="ECO:0000256" key="1">
    <source>
        <dbReference type="SAM" id="SignalP"/>
    </source>
</evidence>
<dbReference type="AlphaFoldDB" id="M4B3T1"/>
<feature type="chain" id="PRO_5013356935" description="RxLR effector candidate protein" evidence="1">
    <location>
        <begin position="16"/>
        <end position="139"/>
    </location>
</feature>